<evidence type="ECO:0000256" key="1">
    <source>
        <dbReference type="ARBA" id="ARBA00022801"/>
    </source>
</evidence>
<dbReference type="Pfam" id="PF09087">
    <property type="entry name" value="Cyc-maltodext_N"/>
    <property type="match status" value="1"/>
</dbReference>
<dbReference type="InterPro" id="IPR014756">
    <property type="entry name" value="Ig_E-set"/>
</dbReference>
<feature type="signal peptide" evidence="3">
    <location>
        <begin position="1"/>
        <end position="20"/>
    </location>
</feature>
<proteinExistence type="predicted"/>
<keyword evidence="3" id="KW-0732">Signal</keyword>
<name>A0ABS8MHN9_9FLAO</name>
<evidence type="ECO:0000313" key="6">
    <source>
        <dbReference type="Proteomes" id="UP001430679"/>
    </source>
</evidence>
<feature type="chain" id="PRO_5046545288" evidence="3">
    <location>
        <begin position="21"/>
        <end position="617"/>
    </location>
</feature>
<reference evidence="5" key="1">
    <citation type="submission" date="2021-11" db="EMBL/GenBank/DDBJ databases">
        <title>Description of novel Flavobacterium species.</title>
        <authorList>
            <person name="Saticioglu I.B."/>
            <person name="Ay H."/>
            <person name="Altun S."/>
            <person name="Duman M."/>
        </authorList>
    </citation>
    <scope>NUCLEOTIDE SEQUENCE</scope>
    <source>
        <strain evidence="5">F-30</strain>
    </source>
</reference>
<dbReference type="EMBL" id="JAJJMM010000001">
    <property type="protein sequence ID" value="MCC9064997.1"/>
    <property type="molecule type" value="Genomic_DNA"/>
</dbReference>
<evidence type="ECO:0000256" key="2">
    <source>
        <dbReference type="ARBA" id="ARBA00023295"/>
    </source>
</evidence>
<dbReference type="SUPFAM" id="SSF51011">
    <property type="entry name" value="Glycosyl hydrolase domain"/>
    <property type="match status" value="1"/>
</dbReference>
<evidence type="ECO:0000259" key="4">
    <source>
        <dbReference type="SMART" id="SM00642"/>
    </source>
</evidence>
<dbReference type="InterPro" id="IPR013780">
    <property type="entry name" value="Glyco_hydro_b"/>
</dbReference>
<comment type="caution">
    <text evidence="5">The sequence shown here is derived from an EMBL/GenBank/DDBJ whole genome shotgun (WGS) entry which is preliminary data.</text>
</comment>
<dbReference type="InterPro" id="IPR013783">
    <property type="entry name" value="Ig-like_fold"/>
</dbReference>
<gene>
    <name evidence="5" type="ORF">LNP81_18485</name>
</gene>
<dbReference type="PANTHER" id="PTHR10357:SF210">
    <property type="entry name" value="MALTODEXTRIN GLUCOSIDASE"/>
    <property type="match status" value="1"/>
</dbReference>
<dbReference type="InterPro" id="IPR017853">
    <property type="entry name" value="GH"/>
</dbReference>
<dbReference type="Pfam" id="PF00128">
    <property type="entry name" value="Alpha-amylase"/>
    <property type="match status" value="1"/>
</dbReference>
<dbReference type="Gene3D" id="3.20.20.80">
    <property type="entry name" value="Glycosidases"/>
    <property type="match status" value="1"/>
</dbReference>
<protein>
    <submittedName>
        <fullName evidence="5">Cyclomaltodextrinase C-terminal domain-containing protein</fullName>
    </submittedName>
</protein>
<evidence type="ECO:0000313" key="5">
    <source>
        <dbReference type="EMBL" id="MCC9064997.1"/>
    </source>
</evidence>
<dbReference type="Proteomes" id="UP001430679">
    <property type="component" value="Unassembled WGS sequence"/>
</dbReference>
<dbReference type="InterPro" id="IPR006047">
    <property type="entry name" value="GH13_cat_dom"/>
</dbReference>
<evidence type="ECO:0000256" key="3">
    <source>
        <dbReference type="SAM" id="SignalP"/>
    </source>
</evidence>
<accession>A0ABS8MHN9</accession>
<sequence length="617" mass="70910">MKKRIFFYLVLMCCTFIVNAKNIDIYPTNWWVGMKTNSIQLLIRSTGEAFSSADVLINYSGIKVLKTHQFSNKRYLAVDILISPDALPGNVSIEVIQKGKKQKINWSLNSRRPGNGTLYGQGVNSADFIDLIMVDRFSNGDPTNDRVKGMRDQSLDRNQMYDRHGGDLQGVINNLDYLQGLGITTLWFTPVMENDMMNRTEHGYAITDHYKIDARYGGDTKYKELSNQLHQRGMKLIFDAVYNHFGLYHFLEQDQPENDWVHRWPEYTQTNYREQSLFDPYGTKSDQKKMSDGWFDKIMPDINQDNPYMANFLIQNCIWHIETFGIDGVRLDTYTYNDLNFANRCNQAILNEFPKMTIFGEIMVHGVANQAYFEQNNMDTPFKSNLPSVVDFQSLYYGIIPALTQPFGWTEGVNKLYYTLSSDFLSKNPMQKVLLLDNHDEPRFFSVVGENAEKQKIGFQWLLTCRGIPQLYYGSEVLAKGFKAPDGLVRADFPGGWATDSKNAFTGKGLTDDEKSTQDLVRKLANFRKTSSALTTGKMMHYIPVDGLYVYFRYDATQTIMCIMNTSNAQKEIDFQKYDERSAGFSSGKNVITDENFSLSKKTSIPAMKMWILELNK</sequence>
<dbReference type="Gene3D" id="2.60.40.10">
    <property type="entry name" value="Immunoglobulins"/>
    <property type="match status" value="1"/>
</dbReference>
<keyword evidence="6" id="KW-1185">Reference proteome</keyword>
<organism evidence="5 6">
    <name type="scientific">Flavobacterium piscisymbiosum</name>
    <dbReference type="NCBI Taxonomy" id="2893753"/>
    <lineage>
        <taxon>Bacteria</taxon>
        <taxon>Pseudomonadati</taxon>
        <taxon>Bacteroidota</taxon>
        <taxon>Flavobacteriia</taxon>
        <taxon>Flavobacteriales</taxon>
        <taxon>Flavobacteriaceae</taxon>
        <taxon>Flavobacterium</taxon>
    </lineage>
</organism>
<keyword evidence="1" id="KW-0378">Hydrolase</keyword>
<dbReference type="SUPFAM" id="SSF81296">
    <property type="entry name" value="E set domains"/>
    <property type="match status" value="1"/>
</dbReference>
<keyword evidence="2" id="KW-0326">Glycosidase</keyword>
<dbReference type="InterPro" id="IPR015171">
    <property type="entry name" value="Cyc-maltodext_N"/>
</dbReference>
<dbReference type="SMART" id="SM00642">
    <property type="entry name" value="Aamy"/>
    <property type="match status" value="1"/>
</dbReference>
<feature type="domain" description="Glycosyl hydrolase family 13 catalytic" evidence="4">
    <location>
        <begin position="131"/>
        <end position="528"/>
    </location>
</feature>
<dbReference type="Gene3D" id="2.60.40.1180">
    <property type="entry name" value="Golgi alpha-mannosidase II"/>
    <property type="match status" value="1"/>
</dbReference>
<dbReference type="PANTHER" id="PTHR10357">
    <property type="entry name" value="ALPHA-AMYLASE FAMILY MEMBER"/>
    <property type="match status" value="1"/>
</dbReference>
<dbReference type="RefSeq" id="WP_121321645.1">
    <property type="nucleotide sequence ID" value="NZ_JAJJMM010000001.1"/>
</dbReference>
<dbReference type="SUPFAM" id="SSF51445">
    <property type="entry name" value="(Trans)glycosidases"/>
    <property type="match status" value="1"/>
</dbReference>